<dbReference type="GO" id="GO:0007623">
    <property type="term" value="P:circadian rhythm"/>
    <property type="evidence" value="ECO:0007669"/>
    <property type="project" value="TreeGrafter"/>
</dbReference>
<evidence type="ECO:0000313" key="7">
    <source>
        <dbReference type="EMBL" id="ABY19395.1"/>
    </source>
</evidence>
<dbReference type="PROSITE" id="PS51257">
    <property type="entry name" value="PROKAR_LIPOPROTEIN"/>
    <property type="match status" value="1"/>
</dbReference>
<dbReference type="InterPro" id="IPR035957">
    <property type="entry name" value="Crust_neurohorm_sf"/>
</dbReference>
<dbReference type="PANTHER" id="PTHR35981">
    <property type="entry name" value="ION TRANSPORT PEPTIDE, ISOFORM C"/>
    <property type="match status" value="1"/>
</dbReference>
<dbReference type="InterPro" id="IPR018251">
    <property type="entry name" value="Crust_neurhormone_CS"/>
</dbReference>
<keyword evidence="3" id="KW-0964">Secreted</keyword>
<sequence length="120" mass="13804">MFLYKLSPLFILVLILSCFDNTNGATVKRSMRSYFEYLDCPNLGGDYDVSQKRAISRLDRVCEDCYNLIHEPRIYTECRENCFANVIFKGCADTLLVDGDKLEQLKEDVITLHSYGDAQL</sequence>
<dbReference type="OrthoDB" id="6330469at2759"/>
<evidence type="ECO:0000256" key="4">
    <source>
        <dbReference type="ARBA" id="ARBA00022702"/>
    </source>
</evidence>
<name>A9YME6_MICHY</name>
<feature type="chain" id="PRO_5002745488" evidence="6">
    <location>
        <begin position="25"/>
        <end position="120"/>
    </location>
</feature>
<dbReference type="Gene3D" id="1.10.2010.10">
    <property type="entry name" value="Crustacean CHH/MIH/GIH neurohormone"/>
    <property type="match status" value="1"/>
</dbReference>
<comment type="subcellular location">
    <subcellularLocation>
        <location evidence="1">Secreted</location>
    </subcellularLocation>
</comment>
<keyword evidence="4" id="KW-0372">Hormone</keyword>
<dbReference type="EMBL" id="EU249359">
    <property type="protein sequence ID" value="ABY19395.1"/>
    <property type="molecule type" value="mRNA"/>
</dbReference>
<proteinExistence type="evidence at transcript level"/>
<dbReference type="GO" id="GO:0005184">
    <property type="term" value="F:neuropeptide hormone activity"/>
    <property type="evidence" value="ECO:0007669"/>
    <property type="project" value="InterPro"/>
</dbReference>
<evidence type="ECO:0000256" key="1">
    <source>
        <dbReference type="ARBA" id="ARBA00004613"/>
    </source>
</evidence>
<feature type="signal peptide" evidence="6">
    <location>
        <begin position="1"/>
        <end position="24"/>
    </location>
</feature>
<dbReference type="PRINTS" id="PR00550">
    <property type="entry name" value="HYPRGLYCEMIC"/>
</dbReference>
<dbReference type="Pfam" id="PF01147">
    <property type="entry name" value="Crust_neurohorm"/>
    <property type="match status" value="1"/>
</dbReference>
<dbReference type="SUPFAM" id="SSF81778">
    <property type="entry name" value="Crustacean CHH/MIH/GIH neurohormone"/>
    <property type="match status" value="1"/>
</dbReference>
<dbReference type="GO" id="GO:0005576">
    <property type="term" value="C:extracellular region"/>
    <property type="evidence" value="ECO:0007669"/>
    <property type="project" value="UniProtKB-SubCell"/>
</dbReference>
<evidence type="ECO:0000256" key="2">
    <source>
        <dbReference type="ARBA" id="ARBA00005447"/>
    </source>
</evidence>
<comment type="similarity">
    <text evidence="2">Belongs to the arthropod CHH/MIH/GIH/VIH hormone family.</text>
</comment>
<dbReference type="PANTHER" id="PTHR35981:SF2">
    <property type="entry name" value="ION TRANSPORT PEPTIDE, ISOFORM C"/>
    <property type="match status" value="1"/>
</dbReference>
<keyword evidence="6" id="KW-0732">Signal</keyword>
<evidence type="ECO:0000256" key="5">
    <source>
        <dbReference type="ARBA" id="ARBA00023157"/>
    </source>
</evidence>
<keyword evidence="5" id="KW-1015">Disulfide bond</keyword>
<dbReference type="PROSITE" id="PS01250">
    <property type="entry name" value="CHH_MIH_GIH"/>
    <property type="match status" value="1"/>
</dbReference>
<evidence type="ECO:0000256" key="6">
    <source>
        <dbReference type="SAM" id="SignalP"/>
    </source>
</evidence>
<organism evidence="7">
    <name type="scientific">Microctonus hyperodae</name>
    <name type="common">Parasitoid wasp</name>
    <dbReference type="NCBI Taxonomy" id="165561"/>
    <lineage>
        <taxon>Eukaryota</taxon>
        <taxon>Metazoa</taxon>
        <taxon>Ecdysozoa</taxon>
        <taxon>Arthropoda</taxon>
        <taxon>Hexapoda</taxon>
        <taxon>Insecta</taxon>
        <taxon>Pterygota</taxon>
        <taxon>Neoptera</taxon>
        <taxon>Endopterygota</taxon>
        <taxon>Hymenoptera</taxon>
        <taxon>Apocrita</taxon>
        <taxon>Ichneumonoidea</taxon>
        <taxon>Braconidae</taxon>
        <taxon>Euphorinae</taxon>
        <taxon>Microctonus</taxon>
    </lineage>
</organism>
<protein>
    <submittedName>
        <fullName evidence="7">Venom protein 10</fullName>
    </submittedName>
</protein>
<evidence type="ECO:0000256" key="3">
    <source>
        <dbReference type="ARBA" id="ARBA00022525"/>
    </source>
</evidence>
<dbReference type="AlphaFoldDB" id="A9YME6"/>
<dbReference type="InterPro" id="IPR031098">
    <property type="entry name" value="Crust_neurohorm"/>
</dbReference>
<reference evidence="7" key="1">
    <citation type="journal article" date="2008" name="Insect Mol. Biol.">
        <title>The constituents of Microctonus sp. parasitoid venoms.</title>
        <authorList>
            <person name="Crawford A.M."/>
            <person name="Brauning R."/>
            <person name="Smolenski G."/>
            <person name="Ferguson C."/>
            <person name="Barton D."/>
            <person name="Wheeler T.T."/>
            <person name="McCulloch A."/>
        </authorList>
    </citation>
    <scope>NUCLEOTIDE SEQUENCE</scope>
</reference>
<accession>A9YME6</accession>
<dbReference type="InterPro" id="IPR001166">
    <property type="entry name" value="Hyperglycemic"/>
</dbReference>